<sequence length="123" mass="13326">MQPFHPITAKSCKNLIGKPVLVYLTNGLEIYGIVSRVEKNKIIINDKKQQTSIKSSSKSTKPATTKKGKKKQAAPDSPTQPLAEEGRSSFGLIRFGGPSQVPAARPTGPIDIQIDYIAAMFSE</sequence>
<comment type="caution">
    <text evidence="2">The sequence shown here is derived from an EMBL/GenBank/DDBJ whole genome shotgun (WGS) entry which is preliminary data.</text>
</comment>
<feature type="region of interest" description="Disordered" evidence="1">
    <location>
        <begin position="47"/>
        <end position="106"/>
    </location>
</feature>
<organism evidence="2 3">
    <name type="scientific">Paenibacillus oryzisoli</name>
    <dbReference type="NCBI Taxonomy" id="1850517"/>
    <lineage>
        <taxon>Bacteria</taxon>
        <taxon>Bacillati</taxon>
        <taxon>Bacillota</taxon>
        <taxon>Bacilli</taxon>
        <taxon>Bacillales</taxon>
        <taxon>Paenibacillaceae</taxon>
        <taxon>Paenibacillus</taxon>
    </lineage>
</organism>
<dbReference type="Proteomes" id="UP000078454">
    <property type="component" value="Unassembled WGS sequence"/>
</dbReference>
<dbReference type="OrthoDB" id="2639081at2"/>
<name>A0A198A2N5_9BACL</name>
<feature type="compositionally biased region" description="Low complexity" evidence="1">
    <location>
        <begin position="50"/>
        <end position="63"/>
    </location>
</feature>
<accession>A0A198A2N5</accession>
<reference evidence="2 3" key="1">
    <citation type="submission" date="2016-05" db="EMBL/GenBank/DDBJ databases">
        <title>Paenibacillus sp. 1ZS3-15 nov., isolated from the rhizosphere soil.</title>
        <authorList>
            <person name="Zhang X.X."/>
            <person name="Zhang J."/>
        </authorList>
    </citation>
    <scope>NUCLEOTIDE SEQUENCE [LARGE SCALE GENOMIC DNA]</scope>
    <source>
        <strain evidence="2 3">1ZS3-15</strain>
    </source>
</reference>
<dbReference type="RefSeq" id="WP_068668346.1">
    <property type="nucleotide sequence ID" value="NZ_LYPB01000083.1"/>
</dbReference>
<evidence type="ECO:0000256" key="1">
    <source>
        <dbReference type="SAM" id="MobiDB-lite"/>
    </source>
</evidence>
<proteinExistence type="predicted"/>
<gene>
    <name evidence="2" type="ORF">A8708_04590</name>
</gene>
<evidence type="ECO:0000313" key="2">
    <source>
        <dbReference type="EMBL" id="OAS15435.1"/>
    </source>
</evidence>
<protein>
    <recommendedName>
        <fullName evidence="4">LSM domain-containing protein</fullName>
    </recommendedName>
</protein>
<evidence type="ECO:0008006" key="4">
    <source>
        <dbReference type="Google" id="ProtNLM"/>
    </source>
</evidence>
<keyword evidence="3" id="KW-1185">Reference proteome</keyword>
<dbReference type="AlphaFoldDB" id="A0A198A2N5"/>
<dbReference type="EMBL" id="LYPB01000083">
    <property type="protein sequence ID" value="OAS15435.1"/>
    <property type="molecule type" value="Genomic_DNA"/>
</dbReference>
<evidence type="ECO:0000313" key="3">
    <source>
        <dbReference type="Proteomes" id="UP000078454"/>
    </source>
</evidence>